<dbReference type="InterPro" id="IPR023620">
    <property type="entry name" value="SmpB"/>
</dbReference>
<keyword evidence="1 3" id="KW-0963">Cytoplasm</keyword>
<evidence type="ECO:0000256" key="3">
    <source>
        <dbReference type="HAMAP-Rule" id="MF_00023"/>
    </source>
</evidence>
<gene>
    <name evidence="3" type="primary">smpB</name>
    <name evidence="4" type="ORF">DI536_17825</name>
</gene>
<dbReference type="Gene3D" id="2.40.280.10">
    <property type="match status" value="1"/>
</dbReference>
<dbReference type="PANTHER" id="PTHR30308:SF2">
    <property type="entry name" value="SSRA-BINDING PROTEIN"/>
    <property type="match status" value="1"/>
</dbReference>
<name>A0A2W5V6P7_9BACT</name>
<comment type="caution">
    <text evidence="4">The sequence shown here is derived from an EMBL/GenBank/DDBJ whole genome shotgun (WGS) entry which is preliminary data.</text>
</comment>
<dbReference type="NCBIfam" id="TIGR00086">
    <property type="entry name" value="smpB"/>
    <property type="match status" value="1"/>
</dbReference>
<dbReference type="InterPro" id="IPR020081">
    <property type="entry name" value="SsrA-bd_prot_CS"/>
</dbReference>
<evidence type="ECO:0000256" key="2">
    <source>
        <dbReference type="ARBA" id="ARBA00022884"/>
    </source>
</evidence>
<dbReference type="GO" id="GO:0003723">
    <property type="term" value="F:RNA binding"/>
    <property type="evidence" value="ECO:0007669"/>
    <property type="project" value="UniProtKB-UniRule"/>
</dbReference>
<comment type="similarity">
    <text evidence="3">Belongs to the SmpB family.</text>
</comment>
<comment type="subcellular location">
    <subcellularLocation>
        <location evidence="3">Cytoplasm</location>
    </subcellularLocation>
    <text evidence="3">The tmRNA-SmpB complex associates with stalled 70S ribosomes.</text>
</comment>
<dbReference type="GO" id="GO:0070929">
    <property type="term" value="P:trans-translation"/>
    <property type="evidence" value="ECO:0007669"/>
    <property type="project" value="UniProtKB-UniRule"/>
</dbReference>
<dbReference type="PANTHER" id="PTHR30308">
    <property type="entry name" value="TMRNA-BINDING COMPONENT OF TRANS-TRANSLATION TAGGING COMPLEX"/>
    <property type="match status" value="1"/>
</dbReference>
<protein>
    <recommendedName>
        <fullName evidence="3">SsrA-binding protein</fullName>
    </recommendedName>
    <alternativeName>
        <fullName evidence="3">Small protein B</fullName>
    </alternativeName>
</protein>
<dbReference type="PROSITE" id="PS01317">
    <property type="entry name" value="SSRP"/>
    <property type="match status" value="1"/>
</dbReference>
<comment type="function">
    <text evidence="3">Required for rescue of stalled ribosomes mediated by trans-translation. Binds to transfer-messenger RNA (tmRNA), required for stable association of tmRNA with ribosomes. tmRNA and SmpB together mimic tRNA shape, replacing the anticodon stem-loop with SmpB. tmRNA is encoded by the ssrA gene; the 2 termini fold to resemble tRNA(Ala) and it encodes a 'tag peptide', a short internal open reading frame. During trans-translation Ala-aminoacylated tmRNA acts like a tRNA, entering the A-site of stalled ribosomes, displacing the stalled mRNA. The ribosome then switches to translate the ORF on the tmRNA; the nascent peptide is terminated with the 'tag peptide' encoded by the tmRNA and targeted for degradation. The ribosome is freed to recommence translation, which seems to be the essential function of trans-translation.</text>
</comment>
<dbReference type="Pfam" id="PF01668">
    <property type="entry name" value="SmpB"/>
    <property type="match status" value="1"/>
</dbReference>
<dbReference type="EMBL" id="QFQP01000014">
    <property type="protein sequence ID" value="PZR11484.1"/>
    <property type="molecule type" value="Genomic_DNA"/>
</dbReference>
<dbReference type="GO" id="GO:0005829">
    <property type="term" value="C:cytosol"/>
    <property type="evidence" value="ECO:0007669"/>
    <property type="project" value="TreeGrafter"/>
</dbReference>
<dbReference type="CDD" id="cd09294">
    <property type="entry name" value="SmpB"/>
    <property type="match status" value="1"/>
</dbReference>
<dbReference type="InterPro" id="IPR000037">
    <property type="entry name" value="SsrA-bd_prot"/>
</dbReference>
<evidence type="ECO:0000313" key="4">
    <source>
        <dbReference type="EMBL" id="PZR11484.1"/>
    </source>
</evidence>
<dbReference type="SUPFAM" id="SSF74982">
    <property type="entry name" value="Small protein B (SmpB)"/>
    <property type="match status" value="1"/>
</dbReference>
<accession>A0A2W5V6P7</accession>
<dbReference type="Proteomes" id="UP000249061">
    <property type="component" value="Unassembled WGS sequence"/>
</dbReference>
<evidence type="ECO:0000256" key="1">
    <source>
        <dbReference type="ARBA" id="ARBA00022490"/>
    </source>
</evidence>
<evidence type="ECO:0000313" key="5">
    <source>
        <dbReference type="Proteomes" id="UP000249061"/>
    </source>
</evidence>
<dbReference type="GO" id="GO:0070930">
    <property type="term" value="P:trans-translation-dependent protein tagging"/>
    <property type="evidence" value="ECO:0007669"/>
    <property type="project" value="TreeGrafter"/>
</dbReference>
<sequence length="155" mass="17848">MAPKRDNGTRLICENRRARFDYVIDDTLEAGIALMGSEVKALRIGEASLSDSYALPERNELFLHNAHIGAYKPASQFGHLPIRPRKLLIHRAEFDRWAAKVKERGYSIIPLELYFKEGRAKVKLGLAKGKTGLDRRDTIKDREAKREMDRAMRRR</sequence>
<organism evidence="4 5">
    <name type="scientific">Archangium gephyra</name>
    <dbReference type="NCBI Taxonomy" id="48"/>
    <lineage>
        <taxon>Bacteria</taxon>
        <taxon>Pseudomonadati</taxon>
        <taxon>Myxococcota</taxon>
        <taxon>Myxococcia</taxon>
        <taxon>Myxococcales</taxon>
        <taxon>Cystobacterineae</taxon>
        <taxon>Archangiaceae</taxon>
        <taxon>Archangium</taxon>
    </lineage>
</organism>
<dbReference type="AlphaFoldDB" id="A0A2W5V6P7"/>
<dbReference type="NCBIfam" id="NF003843">
    <property type="entry name" value="PRK05422.1"/>
    <property type="match status" value="1"/>
</dbReference>
<keyword evidence="2 3" id="KW-0694">RNA-binding</keyword>
<proteinExistence type="inferred from homology"/>
<reference evidence="4 5" key="1">
    <citation type="submission" date="2017-08" db="EMBL/GenBank/DDBJ databases">
        <title>Infants hospitalized years apart are colonized by the same room-sourced microbial strains.</title>
        <authorList>
            <person name="Brooks B."/>
            <person name="Olm M.R."/>
            <person name="Firek B.A."/>
            <person name="Baker R."/>
            <person name="Thomas B.C."/>
            <person name="Morowitz M.J."/>
            <person name="Banfield J.F."/>
        </authorList>
    </citation>
    <scope>NUCLEOTIDE SEQUENCE [LARGE SCALE GENOMIC DNA]</scope>
    <source>
        <strain evidence="4">S2_003_000_R2_14</strain>
    </source>
</reference>
<dbReference type="HAMAP" id="MF_00023">
    <property type="entry name" value="SmpB"/>
    <property type="match status" value="1"/>
</dbReference>